<dbReference type="InterPro" id="IPR050267">
    <property type="entry name" value="Anti-sigma-factor_SerPK"/>
</dbReference>
<dbReference type="CDD" id="cd16936">
    <property type="entry name" value="HATPase_RsbW-like"/>
    <property type="match status" value="1"/>
</dbReference>
<dbReference type="Pfam" id="PF13581">
    <property type="entry name" value="HATPase_c_2"/>
    <property type="match status" value="1"/>
</dbReference>
<dbReference type="InterPro" id="IPR003594">
    <property type="entry name" value="HATPase_dom"/>
</dbReference>
<dbReference type="KEGG" id="ppel:H6H00_08915"/>
<feature type="compositionally biased region" description="Pro residues" evidence="2">
    <location>
        <begin position="155"/>
        <end position="178"/>
    </location>
</feature>
<feature type="domain" description="Histidine kinase/HSP90-like ATPase" evidence="3">
    <location>
        <begin position="188"/>
        <end position="299"/>
    </location>
</feature>
<dbReference type="InterPro" id="IPR036890">
    <property type="entry name" value="HATPase_C_sf"/>
</dbReference>
<feature type="region of interest" description="Disordered" evidence="2">
    <location>
        <begin position="143"/>
        <end position="182"/>
    </location>
</feature>
<dbReference type="AlphaFoldDB" id="A0A7G7MMJ6"/>
<dbReference type="GO" id="GO:0004674">
    <property type="term" value="F:protein serine/threonine kinase activity"/>
    <property type="evidence" value="ECO:0007669"/>
    <property type="project" value="UniProtKB-KW"/>
</dbReference>
<keyword evidence="5" id="KW-1185">Reference proteome</keyword>
<keyword evidence="1" id="KW-0808">Transferase</keyword>
<name>A0A7G7MMJ6_9PSEU</name>
<sequence length="302" mass="31551">MDSGATGVVDHLAVPYSGVEELAARLEPALSGALAAGDPVLAVLADAERDAVSALLGSDAARVDFADPARVHAVPAFTVAVRWARLARQAVAGRVLVIGQHLTLPDVGAEHWARLDLAIDVAIEGLPITVLCACPDTDPAIGRTHPQLLTADGPRPGPGYRPPPEALVEYPPPPPPDLGPADAELAFRMADLPTVRRRVAAAGASAGLHDDRVDDLVLAVNELATNSVEHGPGSARLRLWATPGSVVAEVTDRGRMNVPFPGLVRPPSTGARGRGLWLASELTDVLQVWSDDDGTVIRVHTE</sequence>
<keyword evidence="1" id="KW-0418">Kinase</keyword>
<keyword evidence="4" id="KW-0547">Nucleotide-binding</keyword>
<gene>
    <name evidence="4" type="ORF">H6H00_08915</name>
</gene>
<evidence type="ECO:0000256" key="1">
    <source>
        <dbReference type="ARBA" id="ARBA00022527"/>
    </source>
</evidence>
<evidence type="ECO:0000259" key="3">
    <source>
        <dbReference type="Pfam" id="PF13581"/>
    </source>
</evidence>
<dbReference type="EMBL" id="CP060131">
    <property type="protein sequence ID" value="QNG54007.1"/>
    <property type="molecule type" value="Genomic_DNA"/>
</dbReference>
<organism evidence="4 5">
    <name type="scientific">Pseudonocardia petroleophila</name>
    <dbReference type="NCBI Taxonomy" id="37331"/>
    <lineage>
        <taxon>Bacteria</taxon>
        <taxon>Bacillati</taxon>
        <taxon>Actinomycetota</taxon>
        <taxon>Actinomycetes</taxon>
        <taxon>Pseudonocardiales</taxon>
        <taxon>Pseudonocardiaceae</taxon>
        <taxon>Pseudonocardia</taxon>
    </lineage>
</organism>
<proteinExistence type="predicted"/>
<keyword evidence="1" id="KW-0723">Serine/threonine-protein kinase</keyword>
<dbReference type="Gene3D" id="3.30.565.10">
    <property type="entry name" value="Histidine kinase-like ATPase, C-terminal domain"/>
    <property type="match status" value="1"/>
</dbReference>
<reference evidence="4 5" key="1">
    <citation type="submission" date="2020-08" db="EMBL/GenBank/DDBJ databases">
        <authorList>
            <person name="Mo P."/>
        </authorList>
    </citation>
    <scope>NUCLEOTIDE SEQUENCE [LARGE SCALE GENOMIC DNA]</scope>
    <source>
        <strain evidence="4 5">CGMCC 4.1532</strain>
    </source>
</reference>
<evidence type="ECO:0000256" key="2">
    <source>
        <dbReference type="SAM" id="MobiDB-lite"/>
    </source>
</evidence>
<dbReference type="SUPFAM" id="SSF55874">
    <property type="entry name" value="ATPase domain of HSP90 chaperone/DNA topoisomerase II/histidine kinase"/>
    <property type="match status" value="1"/>
</dbReference>
<dbReference type="PANTHER" id="PTHR35526:SF3">
    <property type="entry name" value="ANTI-SIGMA-F FACTOR RSBW"/>
    <property type="match status" value="1"/>
</dbReference>
<keyword evidence="4" id="KW-0067">ATP-binding</keyword>
<dbReference type="Proteomes" id="UP000515728">
    <property type="component" value="Chromosome"/>
</dbReference>
<evidence type="ECO:0000313" key="5">
    <source>
        <dbReference type="Proteomes" id="UP000515728"/>
    </source>
</evidence>
<dbReference type="GO" id="GO:0005524">
    <property type="term" value="F:ATP binding"/>
    <property type="evidence" value="ECO:0007669"/>
    <property type="project" value="UniProtKB-KW"/>
</dbReference>
<dbReference type="RefSeq" id="WP_185720831.1">
    <property type="nucleotide sequence ID" value="NZ_BAAAWI010000001.1"/>
</dbReference>
<protein>
    <submittedName>
        <fullName evidence="4">ATP-binding protein</fullName>
    </submittedName>
</protein>
<accession>A0A7G7MMJ6</accession>
<dbReference type="PANTHER" id="PTHR35526">
    <property type="entry name" value="ANTI-SIGMA-F FACTOR RSBW-RELATED"/>
    <property type="match status" value="1"/>
</dbReference>
<evidence type="ECO:0000313" key="4">
    <source>
        <dbReference type="EMBL" id="QNG54007.1"/>
    </source>
</evidence>